<sequence>MPTTWSTLQLTEFFSAITRAGDVAGAATLAVERAAEATEAELAAVVRGGELIACLGLGRQPSGDLLAGVTSGAETFTVPGFGTFHSTLHPLGRDTEGFLFLGRLDDEFEAEERQMLQGMAKVLGLALRGLETLAAERDLRREREREAEARLVLVNALEKREQLLGTLLQIQRAVSQRAPLQEVLDSVTRGASGVLEGALAALVLRDADAADETMVASLTPGHEDSRHDPQVLAVAVEAMQRDHPVDHDVVVAAPVHVGGDVAGSLVLGRCGDTIRSQERRDVLAAFAEQASLALTGAHSVAAVRQAYHDGLTGLPNRTLFLERLDRALEVAHRTRTAIAVLFLDLDLFKQVNDTLGHAVGDELLRGVASRLSTAVRGGDMAARLGGDEFAILLEPVDGGDQAREVADRIIASIARPFEIGGKEVLTRASIGIALGDAACTTAGDLVQDADVAMYRAKKNRPGTSAMFEPGMRTELLRHVELGTDARRAFESGEFRLAYQPIVALPGGRITAVEALLRWTHPRLGPVAPDTFIPLAEQSGLIIDLGRWVLREACRDLAGWRAAGLPDLTVSVNLSSRQLQDEQLVADVTAALAETGVPASALTLEVTETALMRDPREVQRRLRALKSIGVRLAVDDFGNGYSSMAQLSRFPIDQLKVDKSLIDGIGTDRRQRAIARSVLELGAILELETVAEGVEEPAQLAALTALPCTLAQGFLFAEPVRPEQVGDFA</sequence>
<dbReference type="RefSeq" id="WP_023362971.1">
    <property type="nucleotide sequence ID" value="NC_022657.1"/>
</dbReference>
<dbReference type="Pfam" id="PF00563">
    <property type="entry name" value="EAL"/>
    <property type="match status" value="1"/>
</dbReference>
<dbReference type="eggNOG" id="COG5001">
    <property type="taxonomic scope" value="Bacteria"/>
</dbReference>
<accession>U5W0H9</accession>
<proteinExistence type="predicted"/>
<dbReference type="OrthoDB" id="5240682at2"/>
<dbReference type="AlphaFoldDB" id="U5W0H9"/>
<evidence type="ECO:0000313" key="4">
    <source>
        <dbReference type="Proteomes" id="UP000017746"/>
    </source>
</evidence>
<dbReference type="SMART" id="SM00052">
    <property type="entry name" value="EAL"/>
    <property type="match status" value="1"/>
</dbReference>
<dbReference type="PATRIC" id="fig|1246995.3.peg.4387"/>
<dbReference type="STRING" id="1246995.AFR_21645"/>
<dbReference type="NCBIfam" id="TIGR00254">
    <property type="entry name" value="GGDEF"/>
    <property type="match status" value="1"/>
</dbReference>
<dbReference type="InterPro" id="IPR052155">
    <property type="entry name" value="Biofilm_reg_signaling"/>
</dbReference>
<dbReference type="HOGENOM" id="CLU_000445_70_50_11"/>
<dbReference type="SMART" id="SM00267">
    <property type="entry name" value="GGDEF"/>
    <property type="match status" value="1"/>
</dbReference>
<dbReference type="Gene3D" id="3.30.450.40">
    <property type="match status" value="1"/>
</dbReference>
<dbReference type="PROSITE" id="PS50883">
    <property type="entry name" value="EAL"/>
    <property type="match status" value="1"/>
</dbReference>
<dbReference type="InterPro" id="IPR029016">
    <property type="entry name" value="GAF-like_dom_sf"/>
</dbReference>
<dbReference type="CDD" id="cd01949">
    <property type="entry name" value="GGDEF"/>
    <property type="match status" value="1"/>
</dbReference>
<dbReference type="Pfam" id="PF00990">
    <property type="entry name" value="GGDEF"/>
    <property type="match status" value="1"/>
</dbReference>
<feature type="domain" description="EAL" evidence="1">
    <location>
        <begin position="478"/>
        <end position="728"/>
    </location>
</feature>
<dbReference type="InterPro" id="IPR029787">
    <property type="entry name" value="Nucleotide_cyclase"/>
</dbReference>
<feature type="domain" description="GGDEF" evidence="2">
    <location>
        <begin position="336"/>
        <end position="469"/>
    </location>
</feature>
<dbReference type="PANTHER" id="PTHR44757:SF2">
    <property type="entry name" value="BIOFILM ARCHITECTURE MAINTENANCE PROTEIN MBAA"/>
    <property type="match status" value="1"/>
</dbReference>
<dbReference type="InterPro" id="IPR043128">
    <property type="entry name" value="Rev_trsase/Diguanyl_cyclase"/>
</dbReference>
<dbReference type="SUPFAM" id="SSF55781">
    <property type="entry name" value="GAF domain-like"/>
    <property type="match status" value="1"/>
</dbReference>
<dbReference type="InterPro" id="IPR001633">
    <property type="entry name" value="EAL_dom"/>
</dbReference>
<dbReference type="CDD" id="cd01948">
    <property type="entry name" value="EAL"/>
    <property type="match status" value="1"/>
</dbReference>
<reference evidence="3 4" key="1">
    <citation type="journal article" date="2014" name="J. Biotechnol.">
        <title>Complete genome sequence of the actinobacterium Actinoplanes friuliensis HAG 010964, producer of the lipopeptide antibiotic friulimycin.</title>
        <authorList>
            <person name="Ruckert C."/>
            <person name="Szczepanowski R."/>
            <person name="Albersmeier A."/>
            <person name="Goesmann A."/>
            <person name="Fischer N."/>
            <person name="Steinkamper A."/>
            <person name="Puhler A."/>
            <person name="Biener R."/>
            <person name="Schwartz D."/>
            <person name="Kalinowski J."/>
        </authorList>
    </citation>
    <scope>NUCLEOTIDE SEQUENCE [LARGE SCALE GENOMIC DNA]</scope>
    <source>
        <strain evidence="3 4">DSM 7358</strain>
    </source>
</reference>
<dbReference type="Gene3D" id="3.30.70.270">
    <property type="match status" value="1"/>
</dbReference>
<evidence type="ECO:0000313" key="3">
    <source>
        <dbReference type="EMBL" id="AGZ42599.1"/>
    </source>
</evidence>
<dbReference type="SUPFAM" id="SSF141868">
    <property type="entry name" value="EAL domain-like"/>
    <property type="match status" value="1"/>
</dbReference>
<dbReference type="InterPro" id="IPR000160">
    <property type="entry name" value="GGDEF_dom"/>
</dbReference>
<name>U5W0H9_9ACTN</name>
<dbReference type="PANTHER" id="PTHR44757">
    <property type="entry name" value="DIGUANYLATE CYCLASE DGCP"/>
    <property type="match status" value="1"/>
</dbReference>
<dbReference type="SUPFAM" id="SSF55073">
    <property type="entry name" value="Nucleotide cyclase"/>
    <property type="match status" value="1"/>
</dbReference>
<dbReference type="Proteomes" id="UP000017746">
    <property type="component" value="Chromosome"/>
</dbReference>
<dbReference type="KEGG" id="afs:AFR_21645"/>
<keyword evidence="4" id="KW-1185">Reference proteome</keyword>
<dbReference type="eggNOG" id="COG2203">
    <property type="taxonomic scope" value="Bacteria"/>
</dbReference>
<evidence type="ECO:0000259" key="1">
    <source>
        <dbReference type="PROSITE" id="PS50883"/>
    </source>
</evidence>
<dbReference type="PROSITE" id="PS50887">
    <property type="entry name" value="GGDEF"/>
    <property type="match status" value="1"/>
</dbReference>
<dbReference type="EMBL" id="CP006272">
    <property type="protein sequence ID" value="AGZ42599.1"/>
    <property type="molecule type" value="Genomic_DNA"/>
</dbReference>
<organism evidence="3 4">
    <name type="scientific">Actinoplanes friuliensis DSM 7358</name>
    <dbReference type="NCBI Taxonomy" id="1246995"/>
    <lineage>
        <taxon>Bacteria</taxon>
        <taxon>Bacillati</taxon>
        <taxon>Actinomycetota</taxon>
        <taxon>Actinomycetes</taxon>
        <taxon>Micromonosporales</taxon>
        <taxon>Micromonosporaceae</taxon>
        <taxon>Actinoplanes</taxon>
    </lineage>
</organism>
<dbReference type="InterPro" id="IPR035919">
    <property type="entry name" value="EAL_sf"/>
</dbReference>
<evidence type="ECO:0000259" key="2">
    <source>
        <dbReference type="PROSITE" id="PS50887"/>
    </source>
</evidence>
<dbReference type="Gene3D" id="3.20.20.450">
    <property type="entry name" value="EAL domain"/>
    <property type="match status" value="1"/>
</dbReference>
<gene>
    <name evidence="3" type="ORF">AFR_21645</name>
</gene>
<protein>
    <submittedName>
        <fullName evidence="3">Uncharacterized protein</fullName>
    </submittedName>
</protein>